<feature type="region of interest" description="Disordered" evidence="1">
    <location>
        <begin position="297"/>
        <end position="316"/>
    </location>
</feature>
<proteinExistence type="predicted"/>
<gene>
    <name evidence="2" type="ORF">GCM10009663_48560</name>
</gene>
<evidence type="ECO:0000313" key="2">
    <source>
        <dbReference type="EMBL" id="GAA1100146.1"/>
    </source>
</evidence>
<name>A0ABP4EFP8_9ACTN</name>
<protein>
    <submittedName>
        <fullName evidence="2">Uncharacterized protein</fullName>
    </submittedName>
</protein>
<feature type="compositionally biased region" description="Basic and acidic residues" evidence="1">
    <location>
        <begin position="306"/>
        <end position="316"/>
    </location>
</feature>
<comment type="caution">
    <text evidence="2">The sequence shown here is derived from an EMBL/GenBank/DDBJ whole genome shotgun (WGS) entry which is preliminary data.</text>
</comment>
<accession>A0ABP4EFP8</accession>
<reference evidence="3" key="1">
    <citation type="journal article" date="2019" name="Int. J. Syst. Evol. Microbiol.">
        <title>The Global Catalogue of Microorganisms (GCM) 10K type strain sequencing project: providing services to taxonomists for standard genome sequencing and annotation.</title>
        <authorList>
            <consortium name="The Broad Institute Genomics Platform"/>
            <consortium name="The Broad Institute Genome Sequencing Center for Infectious Disease"/>
            <person name="Wu L."/>
            <person name="Ma J."/>
        </authorList>
    </citation>
    <scope>NUCLEOTIDE SEQUENCE [LARGE SCALE GENOMIC DNA]</scope>
    <source>
        <strain evidence="3">JCM 13002</strain>
    </source>
</reference>
<dbReference type="EMBL" id="BAAALD010000051">
    <property type="protein sequence ID" value="GAA1100146.1"/>
    <property type="molecule type" value="Genomic_DNA"/>
</dbReference>
<organism evidence="2 3">
    <name type="scientific">Kitasatospora arboriphila</name>
    <dbReference type="NCBI Taxonomy" id="258052"/>
    <lineage>
        <taxon>Bacteria</taxon>
        <taxon>Bacillati</taxon>
        <taxon>Actinomycetota</taxon>
        <taxon>Actinomycetes</taxon>
        <taxon>Kitasatosporales</taxon>
        <taxon>Streptomycetaceae</taxon>
        <taxon>Kitasatospora</taxon>
    </lineage>
</organism>
<dbReference type="Proteomes" id="UP001499987">
    <property type="component" value="Unassembled WGS sequence"/>
</dbReference>
<sequence>MDASVRDPADAPVPGRAFNGPVNTTTVELGPVTAPSGVLVLGMAGWIDQWSESGAPLSVRAAAAAAVGGGHLRDDEAEAVAVPAAADRPLPVRAATAPSLFDGEPVVSVLEVDLGLPWPDGHSDGPVPLGELPVDRCGMVVGDAVALDSFVGLGGESVDGLADLTYWGREVEAALAEFGGERIQRLGGDLDGWLDLPEAEAWRLGERLHDWVRSGPGMGLVCSVQRHTHFHLIERAGQNHPLLAGTLDLAGSRILGLGWDPGDHAVRHNGERAFGCVHPVALHRSGDSTVLRWTIPAEEDEPDDGAPDRPGDGQTV</sequence>
<evidence type="ECO:0000313" key="3">
    <source>
        <dbReference type="Proteomes" id="UP001499987"/>
    </source>
</evidence>
<evidence type="ECO:0000256" key="1">
    <source>
        <dbReference type="SAM" id="MobiDB-lite"/>
    </source>
</evidence>
<keyword evidence="3" id="KW-1185">Reference proteome</keyword>